<dbReference type="EMBL" id="JACKSJ010000235">
    <property type="protein sequence ID" value="MCV7173277.1"/>
    <property type="molecule type" value="Genomic_DNA"/>
</dbReference>
<evidence type="ECO:0000313" key="2">
    <source>
        <dbReference type="EMBL" id="MCV7173277.1"/>
    </source>
</evidence>
<protein>
    <submittedName>
        <fullName evidence="2">Uncharacterized protein</fullName>
    </submittedName>
</protein>
<reference evidence="2" key="2">
    <citation type="journal article" date="2022" name="BMC Genomics">
        <title>Comparative genome analysis of mycobacteria focusing on tRNA and non-coding RNA.</title>
        <authorList>
            <person name="Behra P.R.K."/>
            <person name="Pettersson B.M.F."/>
            <person name="Ramesh M."/>
            <person name="Das S."/>
            <person name="Dasgupta S."/>
            <person name="Kirsebom L.A."/>
        </authorList>
    </citation>
    <scope>NUCLEOTIDE SEQUENCE</scope>
    <source>
        <strain evidence="2">DSM 44615</strain>
    </source>
</reference>
<accession>A0A9X2YVQ1</accession>
<name>A0A9X2YVQ1_9MYCO</name>
<dbReference type="RefSeq" id="WP_264015444.1">
    <property type="nucleotide sequence ID" value="NZ_JACKSJ010000235.1"/>
</dbReference>
<evidence type="ECO:0000313" key="3">
    <source>
        <dbReference type="Proteomes" id="UP001140293"/>
    </source>
</evidence>
<evidence type="ECO:0000256" key="1">
    <source>
        <dbReference type="SAM" id="MobiDB-lite"/>
    </source>
</evidence>
<dbReference type="Proteomes" id="UP001140293">
    <property type="component" value="Unassembled WGS sequence"/>
</dbReference>
<keyword evidence="3" id="KW-1185">Reference proteome</keyword>
<organism evidence="2 3">
    <name type="scientific">[Mycobacterium] manitobense</name>
    <dbReference type="NCBI Taxonomy" id="190147"/>
    <lineage>
        <taxon>Bacteria</taxon>
        <taxon>Bacillati</taxon>
        <taxon>Actinomycetota</taxon>
        <taxon>Actinomycetes</taxon>
        <taxon>Mycobacteriales</taxon>
        <taxon>Mycobacteriaceae</taxon>
        <taxon>Mycolicibacterium</taxon>
    </lineage>
</organism>
<reference evidence="2" key="1">
    <citation type="submission" date="2020-07" db="EMBL/GenBank/DDBJ databases">
        <authorList>
            <person name="Pettersson B.M.F."/>
            <person name="Behra P.R.K."/>
            <person name="Ramesh M."/>
            <person name="Das S."/>
            <person name="Dasgupta S."/>
            <person name="Kirsebom L.A."/>
        </authorList>
    </citation>
    <scope>NUCLEOTIDE SEQUENCE</scope>
    <source>
        <strain evidence="2">DSM 44615</strain>
    </source>
</reference>
<proteinExistence type="predicted"/>
<feature type="compositionally biased region" description="Pro residues" evidence="1">
    <location>
        <begin position="130"/>
        <end position="139"/>
    </location>
</feature>
<sequence length="147" mass="15508">MTTTSRTATHRFGRINVHVRQFLVVTALVAGTAFGATPIVMAAPVEDGLDLDDYDRCWTRVVRDDNNEGPRDLQAYNQLCCQAAGGIWKPEDPMNCYAPPAERSPGDSGPVTGKPGVTPPQASDPGLAPVAPPPPPPAQNPVLAPKG</sequence>
<feature type="region of interest" description="Disordered" evidence="1">
    <location>
        <begin position="92"/>
        <end position="147"/>
    </location>
</feature>
<comment type="caution">
    <text evidence="2">The sequence shown here is derived from an EMBL/GenBank/DDBJ whole genome shotgun (WGS) entry which is preliminary data.</text>
</comment>
<gene>
    <name evidence="2" type="ORF">H7I41_25470</name>
</gene>
<dbReference type="AlphaFoldDB" id="A0A9X2YVQ1"/>
<feature type="compositionally biased region" description="Low complexity" evidence="1">
    <location>
        <begin position="109"/>
        <end position="129"/>
    </location>
</feature>